<proteinExistence type="predicted"/>
<comment type="caution">
    <text evidence="3">The sequence shown here is derived from an EMBL/GenBank/DDBJ whole genome shotgun (WGS) entry which is preliminary data.</text>
</comment>
<feature type="region of interest" description="Disordered" evidence="1">
    <location>
        <begin position="1"/>
        <end position="25"/>
    </location>
</feature>
<dbReference type="EMBL" id="BLAL01000206">
    <property type="protein sequence ID" value="GES91689.1"/>
    <property type="molecule type" value="Genomic_DNA"/>
</dbReference>
<feature type="compositionally biased region" description="Basic and acidic residues" evidence="1">
    <location>
        <begin position="7"/>
        <end position="25"/>
    </location>
</feature>
<feature type="transmembrane region" description="Helical" evidence="2">
    <location>
        <begin position="50"/>
        <end position="67"/>
    </location>
</feature>
<keyword evidence="2" id="KW-0472">Membrane</keyword>
<organism evidence="3 4">
    <name type="scientific">Rhizophagus clarus</name>
    <dbReference type="NCBI Taxonomy" id="94130"/>
    <lineage>
        <taxon>Eukaryota</taxon>
        <taxon>Fungi</taxon>
        <taxon>Fungi incertae sedis</taxon>
        <taxon>Mucoromycota</taxon>
        <taxon>Glomeromycotina</taxon>
        <taxon>Glomeromycetes</taxon>
        <taxon>Glomerales</taxon>
        <taxon>Glomeraceae</taxon>
        <taxon>Rhizophagus</taxon>
    </lineage>
</organism>
<evidence type="ECO:0000313" key="3">
    <source>
        <dbReference type="EMBL" id="GES91689.1"/>
    </source>
</evidence>
<evidence type="ECO:0000256" key="2">
    <source>
        <dbReference type="SAM" id="Phobius"/>
    </source>
</evidence>
<keyword evidence="2" id="KW-0812">Transmembrane</keyword>
<dbReference type="Proteomes" id="UP000615446">
    <property type="component" value="Unassembled WGS sequence"/>
</dbReference>
<keyword evidence="2" id="KW-1133">Transmembrane helix</keyword>
<reference evidence="3" key="1">
    <citation type="submission" date="2019-10" db="EMBL/GenBank/DDBJ databases">
        <title>Conservation and host-specific expression of non-tandemly repeated heterogenous ribosome RNA gene in arbuscular mycorrhizal fungi.</title>
        <authorList>
            <person name="Maeda T."/>
            <person name="Kobayashi Y."/>
            <person name="Nakagawa T."/>
            <person name="Ezawa T."/>
            <person name="Yamaguchi K."/>
            <person name="Bino T."/>
            <person name="Nishimoto Y."/>
            <person name="Shigenobu S."/>
            <person name="Kawaguchi M."/>
        </authorList>
    </citation>
    <scope>NUCLEOTIDE SEQUENCE</scope>
    <source>
        <strain evidence="3">HR1</strain>
    </source>
</reference>
<sequence>MKSYLQDSKHHHEIEGGSRRYTREQGLDNDKHEGKIFSLFLQLRIISQKWAYSLLMLCCLLISTVSGESSSRTS</sequence>
<protein>
    <submittedName>
        <fullName evidence="3">Uncharacterized protein</fullName>
    </submittedName>
</protein>
<evidence type="ECO:0000256" key="1">
    <source>
        <dbReference type="SAM" id="MobiDB-lite"/>
    </source>
</evidence>
<accession>A0A8H3LRC9</accession>
<dbReference type="AlphaFoldDB" id="A0A8H3LRC9"/>
<gene>
    <name evidence="3" type="ORF">RCL2_001849700</name>
</gene>
<name>A0A8H3LRC9_9GLOM</name>
<evidence type="ECO:0000313" key="4">
    <source>
        <dbReference type="Proteomes" id="UP000615446"/>
    </source>
</evidence>